<dbReference type="InterPro" id="IPR020557">
    <property type="entry name" value="Fumarate_lyase_CS"/>
</dbReference>
<dbReference type="GO" id="GO:0005829">
    <property type="term" value="C:cytosol"/>
    <property type="evidence" value="ECO:0007669"/>
    <property type="project" value="TreeGrafter"/>
</dbReference>
<dbReference type="PANTHER" id="PTHR42696">
    <property type="entry name" value="ASPARTATE AMMONIA-LYASE"/>
    <property type="match status" value="1"/>
</dbReference>
<feature type="domain" description="Fumarate lyase N-terminal" evidence="2">
    <location>
        <begin position="18"/>
        <end position="342"/>
    </location>
</feature>
<evidence type="ECO:0000313" key="5">
    <source>
        <dbReference type="Proteomes" id="UP000017469"/>
    </source>
</evidence>
<dbReference type="Proteomes" id="UP000017469">
    <property type="component" value="Chromosome"/>
</dbReference>
<dbReference type="HOGENOM" id="CLU_021594_4_1_9"/>
<dbReference type="EMBL" id="CP006812">
    <property type="protein sequence ID" value="AGY80935.1"/>
    <property type="molecule type" value="Genomic_DNA"/>
</dbReference>
<dbReference type="Gene3D" id="1.10.40.30">
    <property type="entry name" value="Fumarase/aspartase (C-terminal domain)"/>
    <property type="match status" value="1"/>
</dbReference>
<dbReference type="KEGG" id="caw:Q783_00935"/>
<dbReference type="Gene3D" id="1.20.200.10">
    <property type="entry name" value="Fumarase/aspartase (Central domain)"/>
    <property type="match status" value="1"/>
</dbReference>
<dbReference type="InterPro" id="IPR051546">
    <property type="entry name" value="Aspartate_Ammonia-Lyase"/>
</dbReference>
<dbReference type="EC" id="4.3.1.1" evidence="4"/>
<dbReference type="InterPro" id="IPR024083">
    <property type="entry name" value="Fumarase/histidase_N"/>
</dbReference>
<dbReference type="Pfam" id="PF10415">
    <property type="entry name" value="FumaraseC_C"/>
    <property type="match status" value="1"/>
</dbReference>
<evidence type="ECO:0000256" key="1">
    <source>
        <dbReference type="ARBA" id="ARBA00023239"/>
    </source>
</evidence>
<dbReference type="NCBIfam" id="NF008909">
    <property type="entry name" value="PRK12273.1"/>
    <property type="match status" value="1"/>
</dbReference>
<sequence>MIMHTRIEFDSIGSLPIPCEAYYGIQSLRAKNNFSISGEKLHPIFIKNLAIIKKIAAITNYQANNVSGTVANAIYEACNEIIAGEFQAEFIVDTIQGGAGTSANMNMNEVIAHRASEILGGTKEKYDLVHPNDHVNCSQSTNDVFPSAGKLTVLELMPQLISNLSYLERLLEQKAIEFSDVIKMGRTQLQDAVPTTLGHSFKAYQSVVHRDIKHLIAITDEMYTLNIGATAIGNGINASVEYSSTIAENLARELQLPLKQADNLYDATQNVDSFVRVSGVIKTAAISLSKMSNDLRLLSSGPKTGFGEINLPARQNGSSIMPGKVNPVIPEVVSQVAFQIVGNDVTITMAAESGQLELNPFEPIIFRNLFSSIELLTNAVMTLADNCIVGITVIEEHCRDQVEKSVGIATALCPFIGYKKASEVAKEALKTGLSIRQILLKRNWLTKEKIDDILDLRKLAEGNVPSNDAAVGAVTEIH</sequence>
<dbReference type="SUPFAM" id="SSF48557">
    <property type="entry name" value="L-aspartase-like"/>
    <property type="match status" value="1"/>
</dbReference>
<dbReference type="PRINTS" id="PR00149">
    <property type="entry name" value="FUMRATELYASE"/>
</dbReference>
<dbReference type="FunFam" id="1.10.275.10:FF:000001">
    <property type="entry name" value="Fumarate hydratase, mitochondrial"/>
    <property type="match status" value="1"/>
</dbReference>
<dbReference type="Gene3D" id="1.10.275.10">
    <property type="entry name" value="Fumarase/aspartase (N-terminal domain)"/>
    <property type="match status" value="1"/>
</dbReference>
<evidence type="ECO:0000313" key="4">
    <source>
        <dbReference type="EMBL" id="AGY80935.1"/>
    </source>
</evidence>
<organism evidence="4 5">
    <name type="scientific">Carnobacterium inhibens subsp. gilichinskyi</name>
    <dbReference type="NCBI Taxonomy" id="1266845"/>
    <lineage>
        <taxon>Bacteria</taxon>
        <taxon>Bacillati</taxon>
        <taxon>Bacillota</taxon>
        <taxon>Bacilli</taxon>
        <taxon>Lactobacillales</taxon>
        <taxon>Carnobacteriaceae</taxon>
        <taxon>Carnobacterium</taxon>
    </lineage>
</organism>
<dbReference type="RefSeq" id="WP_023176721.1">
    <property type="nucleotide sequence ID" value="NC_022606.1"/>
</dbReference>
<dbReference type="PROSITE" id="PS00163">
    <property type="entry name" value="FUMARATE_LYASES"/>
    <property type="match status" value="1"/>
</dbReference>
<accession>U5S6V0</accession>
<dbReference type="eggNOG" id="COG1027">
    <property type="taxonomic scope" value="Bacteria"/>
</dbReference>
<dbReference type="InterPro" id="IPR000362">
    <property type="entry name" value="Fumarate_lyase_fam"/>
</dbReference>
<dbReference type="InterPro" id="IPR018951">
    <property type="entry name" value="Fumarase_C_C"/>
</dbReference>
<proteinExistence type="predicted"/>
<dbReference type="GO" id="GO:0006099">
    <property type="term" value="P:tricarboxylic acid cycle"/>
    <property type="evidence" value="ECO:0007669"/>
    <property type="project" value="InterPro"/>
</dbReference>
<dbReference type="CDD" id="cd01357">
    <property type="entry name" value="Aspartase"/>
    <property type="match status" value="1"/>
</dbReference>
<evidence type="ECO:0000259" key="2">
    <source>
        <dbReference type="Pfam" id="PF00206"/>
    </source>
</evidence>
<dbReference type="PATRIC" id="fig|1266845.5.peg.168"/>
<evidence type="ECO:0000259" key="3">
    <source>
        <dbReference type="Pfam" id="PF10415"/>
    </source>
</evidence>
<dbReference type="AlphaFoldDB" id="U5S6V0"/>
<dbReference type="STRING" id="1266845.Q783_00935"/>
<feature type="domain" description="Fumarase C C-terminal" evidence="3">
    <location>
        <begin position="408"/>
        <end position="460"/>
    </location>
</feature>
<dbReference type="FunFam" id="1.20.200.10:FF:000001">
    <property type="entry name" value="Fumarate hydratase, mitochondrial"/>
    <property type="match status" value="1"/>
</dbReference>
<dbReference type="InterPro" id="IPR008948">
    <property type="entry name" value="L-Aspartase-like"/>
</dbReference>
<dbReference type="InterPro" id="IPR022761">
    <property type="entry name" value="Fumarate_lyase_N"/>
</dbReference>
<protein>
    <submittedName>
        <fullName evidence="4">Aspartate ammonia-lyase</fullName>
        <ecNumber evidence="4">4.3.1.1</ecNumber>
    </submittedName>
</protein>
<dbReference type="PANTHER" id="PTHR42696:SF2">
    <property type="entry name" value="ASPARTATE AMMONIA-LYASE"/>
    <property type="match status" value="1"/>
</dbReference>
<dbReference type="GO" id="GO:0006531">
    <property type="term" value="P:aspartate metabolic process"/>
    <property type="evidence" value="ECO:0007669"/>
    <property type="project" value="TreeGrafter"/>
</dbReference>
<keyword evidence="1 4" id="KW-0456">Lyase</keyword>
<dbReference type="Pfam" id="PF00206">
    <property type="entry name" value="Lyase_1"/>
    <property type="match status" value="1"/>
</dbReference>
<reference evidence="4 5" key="1">
    <citation type="journal article" date="2013" name="Genome Announc.">
        <title>Complete Genome Sequence of Carnobacterium gilichinskyi Strain WN1359T (DSM 27470T).</title>
        <authorList>
            <person name="Leonard M.T."/>
            <person name="Panayotova N."/>
            <person name="Farmerie W.G."/>
            <person name="Triplett E.W."/>
            <person name="Nicholson W.L."/>
        </authorList>
    </citation>
    <scope>NUCLEOTIDE SEQUENCE [LARGE SCALE GENOMIC DNA]</scope>
    <source>
        <strain evidence="4 5">WN1359</strain>
    </source>
</reference>
<gene>
    <name evidence="4" type="ORF">Q783_00935</name>
</gene>
<dbReference type="GO" id="GO:0008797">
    <property type="term" value="F:aspartate ammonia-lyase activity"/>
    <property type="evidence" value="ECO:0007669"/>
    <property type="project" value="UniProtKB-EC"/>
</dbReference>
<name>U5S6V0_9LACT</name>